<organism evidence="1 2">
    <name type="scientific">Hufsiella arboris</name>
    <dbReference type="NCBI Taxonomy" id="2695275"/>
    <lineage>
        <taxon>Bacteria</taxon>
        <taxon>Pseudomonadati</taxon>
        <taxon>Bacteroidota</taxon>
        <taxon>Sphingobacteriia</taxon>
        <taxon>Sphingobacteriales</taxon>
        <taxon>Sphingobacteriaceae</taxon>
        <taxon>Hufsiella</taxon>
    </lineage>
</organism>
<name>A0A7K1Y724_9SPHI</name>
<evidence type="ECO:0000313" key="2">
    <source>
        <dbReference type="Proteomes" id="UP000466586"/>
    </source>
</evidence>
<dbReference type="InterPro" id="IPR018534">
    <property type="entry name" value="Tet_reg_excision_RteC"/>
</dbReference>
<gene>
    <name evidence="1" type="ORF">GS399_05215</name>
</gene>
<evidence type="ECO:0008006" key="3">
    <source>
        <dbReference type="Google" id="ProtNLM"/>
    </source>
</evidence>
<dbReference type="EMBL" id="WVHT01000002">
    <property type="protein sequence ID" value="MXV50364.1"/>
    <property type="molecule type" value="Genomic_DNA"/>
</dbReference>
<dbReference type="Pfam" id="PF09357">
    <property type="entry name" value="RteC"/>
    <property type="match status" value="1"/>
</dbReference>
<dbReference type="RefSeq" id="WP_160843541.1">
    <property type="nucleotide sequence ID" value="NZ_WVHT01000002.1"/>
</dbReference>
<sequence>MEDLVCRLEAALSAAISALGESQSEDAAFYYHAVLLARKAMLILRRYTTAEMLQAIPSQINYFKKLKPRLYNRFIYFVTFYSIECERPIGNKDHQLAYYRSKKEALGNFIEQHREFYRYYRSGQTYLDEVYFVLCSREKFLPVVDFHAEPGFSSSHDYLLAKIQAYEQVIAVLDRKFRKLRFCDRKIQLKWTASQAAFVELVYAFHCCGVFNHGGITIRELARELSEFFQTEPGDLYRLFQDCRFRKKDRTKFLSFLSKGLLQHMDGLDAYK</sequence>
<dbReference type="AlphaFoldDB" id="A0A7K1Y724"/>
<reference evidence="1 2" key="1">
    <citation type="submission" date="2019-11" db="EMBL/GenBank/DDBJ databases">
        <title>Pedobacter sp. HMF7647 Genome sequencing and assembly.</title>
        <authorList>
            <person name="Kang H."/>
            <person name="Kim H."/>
            <person name="Joh K."/>
        </authorList>
    </citation>
    <scope>NUCLEOTIDE SEQUENCE [LARGE SCALE GENOMIC DNA]</scope>
    <source>
        <strain evidence="1 2">HMF7647</strain>
    </source>
</reference>
<dbReference type="Proteomes" id="UP000466586">
    <property type="component" value="Unassembled WGS sequence"/>
</dbReference>
<proteinExistence type="predicted"/>
<comment type="caution">
    <text evidence="1">The sequence shown here is derived from an EMBL/GenBank/DDBJ whole genome shotgun (WGS) entry which is preliminary data.</text>
</comment>
<evidence type="ECO:0000313" key="1">
    <source>
        <dbReference type="EMBL" id="MXV50364.1"/>
    </source>
</evidence>
<accession>A0A7K1Y724</accession>
<keyword evidence="2" id="KW-1185">Reference proteome</keyword>
<protein>
    <recommendedName>
        <fullName evidence="3">RteC protein</fullName>
    </recommendedName>
</protein>